<dbReference type="EMBL" id="JPKY01000095">
    <property type="protein sequence ID" value="KFH42401.1"/>
    <property type="molecule type" value="Genomic_DNA"/>
</dbReference>
<keyword evidence="2" id="KW-0687">Ribonucleoprotein</keyword>
<keyword evidence="3" id="KW-1185">Reference proteome</keyword>
<name>A0A086SZ69_HAPC1</name>
<dbReference type="GO" id="GO:0005763">
    <property type="term" value="C:mitochondrial small ribosomal subunit"/>
    <property type="evidence" value="ECO:0007669"/>
    <property type="project" value="TreeGrafter"/>
</dbReference>
<feature type="region of interest" description="Disordered" evidence="1">
    <location>
        <begin position="222"/>
        <end position="243"/>
    </location>
</feature>
<dbReference type="PANTHER" id="PTHR28058">
    <property type="entry name" value="37S RIBOSOMAL PROTEIN MRP51, MITOCHONDRIAL"/>
    <property type="match status" value="1"/>
</dbReference>
<dbReference type="PANTHER" id="PTHR28058:SF1">
    <property type="entry name" value="SMALL RIBOSOMAL SUBUNIT PROTEIN BS1M"/>
    <property type="match status" value="1"/>
</dbReference>
<dbReference type="AlphaFoldDB" id="A0A086SZ69"/>
<keyword evidence="2" id="KW-0689">Ribosomal protein</keyword>
<dbReference type="GO" id="GO:0003735">
    <property type="term" value="F:structural constituent of ribosome"/>
    <property type="evidence" value="ECO:0007669"/>
    <property type="project" value="TreeGrafter"/>
</dbReference>
<dbReference type="GO" id="GO:0070124">
    <property type="term" value="P:mitochondrial translational initiation"/>
    <property type="evidence" value="ECO:0007669"/>
    <property type="project" value="TreeGrafter"/>
</dbReference>
<protein>
    <submittedName>
        <fullName evidence="2">37S ribosomal protein-like protein</fullName>
    </submittedName>
</protein>
<dbReference type="OrthoDB" id="3913595at2759"/>
<accession>A0A086SZ69</accession>
<dbReference type="InterPro" id="IPR016712">
    <property type="entry name" value="Rbsml_bS1m-like"/>
</dbReference>
<comment type="caution">
    <text evidence="2">The sequence shown here is derived from an EMBL/GenBank/DDBJ whole genome shotgun (WGS) entry which is preliminary data.</text>
</comment>
<sequence>MGARTVSPGGALLRSSRMFSMPRPLPEISSISSDSTMHKSNTATRPFPQYQSITSPLASREKGDWGIKRPLPIKQTMATTTPLVRVKQFDTIEKITDYNSAADHSLSLEKFGEMRIAMTIPQEGRDRRDISSRANRYIIDGGKDTSGPASNPGLKSVFEEDMDFTAMSADSAGDNRWKFTGPWLARMSEGDFIKYLDKHVRPKRAEFRTLLRGLLAAQMTDRQNAEAREAGKPLPPPVNPKDITEEDFTKYLRRLRHDRPVLYSVISKFLDLAPLGMPVGFKANSGIFFDDDVQVSRSPYGKSGPPPSHPSAGISYLRTNAVLDNHPVYGPQADKTPILSRIISPRQGATPAKLGVGGFVATVPAGDNDFNYRPTRGGRSASRKAISGVSHLDLSTYGGAKAYVEPYTATVNPEGKVVVKVREAGAEAQIIAKEARGLTSIYNDSPLKRSLLSAPEQDAGQEASARRLERVAEEVFSEEPLDSVPEKDIVSSSSSYGLDPPTER</sequence>
<evidence type="ECO:0000256" key="1">
    <source>
        <dbReference type="SAM" id="MobiDB-lite"/>
    </source>
</evidence>
<evidence type="ECO:0000313" key="2">
    <source>
        <dbReference type="EMBL" id="KFH42401.1"/>
    </source>
</evidence>
<feature type="compositionally biased region" description="Polar residues" evidence="1">
    <location>
        <begin position="29"/>
        <end position="49"/>
    </location>
</feature>
<organism evidence="2 3">
    <name type="scientific">Hapsidospora chrysogenum (strain ATCC 11550 / CBS 779.69 / DSM 880 / IAM 14645 / JCM 23072 / IMI 49137)</name>
    <name type="common">Acremonium chrysogenum</name>
    <dbReference type="NCBI Taxonomy" id="857340"/>
    <lineage>
        <taxon>Eukaryota</taxon>
        <taxon>Fungi</taxon>
        <taxon>Dikarya</taxon>
        <taxon>Ascomycota</taxon>
        <taxon>Pezizomycotina</taxon>
        <taxon>Sordariomycetes</taxon>
        <taxon>Hypocreomycetidae</taxon>
        <taxon>Hypocreales</taxon>
        <taxon>Bionectriaceae</taxon>
        <taxon>Hapsidospora</taxon>
    </lineage>
</organism>
<reference evidence="3" key="1">
    <citation type="journal article" date="2014" name="Genome Announc.">
        <title>Genome sequence and annotation of Acremonium chrysogenum, producer of the beta-lactam antibiotic cephalosporin C.</title>
        <authorList>
            <person name="Terfehr D."/>
            <person name="Dahlmann T.A."/>
            <person name="Specht T."/>
            <person name="Zadra I."/>
            <person name="Kuernsteiner H."/>
            <person name="Kueck U."/>
        </authorList>
    </citation>
    <scope>NUCLEOTIDE SEQUENCE [LARGE SCALE GENOMIC DNA]</scope>
    <source>
        <strain evidence="3">ATCC 11550 / CBS 779.69 / DSM 880 / IAM 14645 / JCM 23072 / IMI 49137</strain>
    </source>
</reference>
<gene>
    <name evidence="2" type="ORF">ACRE_068780</name>
</gene>
<dbReference type="STRING" id="857340.A0A086SZ69"/>
<feature type="region of interest" description="Disordered" evidence="1">
    <location>
        <begin position="474"/>
        <end position="504"/>
    </location>
</feature>
<dbReference type="Pfam" id="PF11709">
    <property type="entry name" value="Mit_ribos_Mrp51"/>
    <property type="match status" value="1"/>
</dbReference>
<proteinExistence type="predicted"/>
<dbReference type="Proteomes" id="UP000029964">
    <property type="component" value="Unassembled WGS sequence"/>
</dbReference>
<evidence type="ECO:0000313" key="3">
    <source>
        <dbReference type="Proteomes" id="UP000029964"/>
    </source>
</evidence>
<dbReference type="HOGENOM" id="CLU_024465_0_0_1"/>
<feature type="region of interest" description="Disordered" evidence="1">
    <location>
        <begin position="26"/>
        <end position="49"/>
    </location>
</feature>